<comment type="caution">
    <text evidence="2">The sequence shown here is derived from an EMBL/GenBank/DDBJ whole genome shotgun (WGS) entry which is preliminary data.</text>
</comment>
<feature type="signal peptide" evidence="1">
    <location>
        <begin position="1"/>
        <end position="15"/>
    </location>
</feature>
<evidence type="ECO:0000313" key="2">
    <source>
        <dbReference type="EMBL" id="GFQ66236.1"/>
    </source>
</evidence>
<evidence type="ECO:0008006" key="4">
    <source>
        <dbReference type="Google" id="ProtNLM"/>
    </source>
</evidence>
<gene>
    <name evidence="2" type="ORF">TNCT_346411</name>
</gene>
<dbReference type="OrthoDB" id="10455967at2759"/>
<name>A0A8X6F0M2_TRICU</name>
<protein>
    <recommendedName>
        <fullName evidence="4">PpiC domain-containing protein</fullName>
    </recommendedName>
</protein>
<accession>A0A8X6F0M2</accession>
<dbReference type="Proteomes" id="UP000887116">
    <property type="component" value="Unassembled WGS sequence"/>
</dbReference>
<organism evidence="2 3">
    <name type="scientific">Trichonephila clavata</name>
    <name type="common">Joro spider</name>
    <name type="synonym">Nephila clavata</name>
    <dbReference type="NCBI Taxonomy" id="2740835"/>
    <lineage>
        <taxon>Eukaryota</taxon>
        <taxon>Metazoa</taxon>
        <taxon>Ecdysozoa</taxon>
        <taxon>Arthropoda</taxon>
        <taxon>Chelicerata</taxon>
        <taxon>Arachnida</taxon>
        <taxon>Araneae</taxon>
        <taxon>Araneomorphae</taxon>
        <taxon>Entelegynae</taxon>
        <taxon>Araneoidea</taxon>
        <taxon>Nephilidae</taxon>
        <taxon>Trichonephila</taxon>
    </lineage>
</organism>
<feature type="chain" id="PRO_5036445231" description="PpiC domain-containing protein" evidence="1">
    <location>
        <begin position="16"/>
        <end position="352"/>
    </location>
</feature>
<proteinExistence type="predicted"/>
<sequence length="352" mass="39940">MIIPAIVAAIALGFAFDMTNFHPRSISIYDSADIKSKLQVIPEESLESKYLVVHNTSDLIDFFDLDPALALREKLSSIGLPFKNFLKSEFDRQRVTEILFYVKYKVETRTFPSDTRLTTRWQSRRQEYVGTHFIQSIISGGSLLVSFQVQPVKPEYMEEVRNAIASHLGNSGIINEDLTKRLEDLNKALESKVFINRQFLSSGIGFRSLPSSMEGTSRFALQFPTLVKDTGDGKGSPLELEVVDLHTVAPNFTEYKRNPDLAPVLKEAFAKFDDISVAKREFESWRRGHFLPKEQREKVDGFYAKLIPANRAMTSAIARLDVNGPVIDEKYRIKIHAKVSSGSVQHDETRPY</sequence>
<evidence type="ECO:0000313" key="3">
    <source>
        <dbReference type="Proteomes" id="UP000887116"/>
    </source>
</evidence>
<dbReference type="EMBL" id="BMAO01000345">
    <property type="protein sequence ID" value="GFQ66236.1"/>
    <property type="molecule type" value="Genomic_DNA"/>
</dbReference>
<evidence type="ECO:0000256" key="1">
    <source>
        <dbReference type="SAM" id="SignalP"/>
    </source>
</evidence>
<keyword evidence="3" id="KW-1185">Reference proteome</keyword>
<reference evidence="2" key="1">
    <citation type="submission" date="2020-07" db="EMBL/GenBank/DDBJ databases">
        <title>Multicomponent nature underlies the extraordinary mechanical properties of spider dragline silk.</title>
        <authorList>
            <person name="Kono N."/>
            <person name="Nakamura H."/>
            <person name="Mori M."/>
            <person name="Yoshida Y."/>
            <person name="Ohtoshi R."/>
            <person name="Malay A.D."/>
            <person name="Moran D.A.P."/>
            <person name="Tomita M."/>
            <person name="Numata K."/>
            <person name="Arakawa K."/>
        </authorList>
    </citation>
    <scope>NUCLEOTIDE SEQUENCE</scope>
</reference>
<keyword evidence="1" id="KW-0732">Signal</keyword>
<dbReference type="AlphaFoldDB" id="A0A8X6F0M2"/>